<proteinExistence type="predicted"/>
<feature type="domain" description="TauD/TfdA-like" evidence="4">
    <location>
        <begin position="9"/>
        <end position="286"/>
    </location>
</feature>
<evidence type="ECO:0000259" key="4">
    <source>
        <dbReference type="Pfam" id="PF02668"/>
    </source>
</evidence>
<keyword evidence="2" id="KW-0560">Oxidoreductase</keyword>
<gene>
    <name evidence="5" type="ORF">ISF26_00830</name>
</gene>
<organism evidence="5 6">
    <name type="scientific">Gloeobacter morelensis MG652769</name>
    <dbReference type="NCBI Taxonomy" id="2781736"/>
    <lineage>
        <taxon>Bacteria</taxon>
        <taxon>Bacillati</taxon>
        <taxon>Cyanobacteriota</taxon>
        <taxon>Cyanophyceae</taxon>
        <taxon>Gloeobacterales</taxon>
        <taxon>Gloeobacteraceae</taxon>
        <taxon>Gloeobacter</taxon>
        <taxon>Gloeobacter morelensis</taxon>
    </lineage>
</organism>
<evidence type="ECO:0000256" key="1">
    <source>
        <dbReference type="ARBA" id="ARBA00001954"/>
    </source>
</evidence>
<evidence type="ECO:0000313" key="5">
    <source>
        <dbReference type="EMBL" id="UFP94827.1"/>
    </source>
</evidence>
<dbReference type="Pfam" id="PF02668">
    <property type="entry name" value="TauD"/>
    <property type="match status" value="1"/>
</dbReference>
<name>A0ABY3PME6_9CYAN</name>
<dbReference type="Proteomes" id="UP001054846">
    <property type="component" value="Chromosome"/>
</dbReference>
<dbReference type="EMBL" id="CP063845">
    <property type="protein sequence ID" value="UFP94827.1"/>
    <property type="molecule type" value="Genomic_DNA"/>
</dbReference>
<keyword evidence="3" id="KW-0045">Antibiotic biosynthesis</keyword>
<dbReference type="InterPro" id="IPR042098">
    <property type="entry name" value="TauD-like_sf"/>
</dbReference>
<dbReference type="PANTHER" id="PTHR10696:SF56">
    <property type="entry name" value="TAUD_TFDA-LIKE DOMAIN-CONTAINING PROTEIN"/>
    <property type="match status" value="1"/>
</dbReference>
<dbReference type="RefSeq" id="WP_230841893.1">
    <property type="nucleotide sequence ID" value="NZ_CP063845.1"/>
</dbReference>
<reference evidence="5 6" key="1">
    <citation type="journal article" date="2021" name="Genome Biol. Evol.">
        <title>Complete Genome Sequencing of a Novel Gloeobacter Species from a Waterfall Cave in Mexico.</title>
        <authorList>
            <person name="Saw J.H."/>
            <person name="Cardona T."/>
            <person name="Montejano G."/>
        </authorList>
    </citation>
    <scope>NUCLEOTIDE SEQUENCE [LARGE SCALE GENOMIC DNA]</scope>
    <source>
        <strain evidence="5">MG652769</strain>
    </source>
</reference>
<dbReference type="SUPFAM" id="SSF51197">
    <property type="entry name" value="Clavaminate synthase-like"/>
    <property type="match status" value="1"/>
</dbReference>
<dbReference type="Gene3D" id="3.60.130.10">
    <property type="entry name" value="Clavaminate synthase-like"/>
    <property type="match status" value="1"/>
</dbReference>
<dbReference type="GO" id="GO:0051213">
    <property type="term" value="F:dioxygenase activity"/>
    <property type="evidence" value="ECO:0007669"/>
    <property type="project" value="UniProtKB-KW"/>
</dbReference>
<keyword evidence="6" id="KW-1185">Reference proteome</keyword>
<dbReference type="InterPro" id="IPR003819">
    <property type="entry name" value="TauD/TfdA-like"/>
</dbReference>
<protein>
    <submittedName>
        <fullName evidence="5">TauD/TfdA family dioxygenase</fullName>
    </submittedName>
</protein>
<keyword evidence="5" id="KW-0223">Dioxygenase</keyword>
<dbReference type="PANTHER" id="PTHR10696">
    <property type="entry name" value="GAMMA-BUTYROBETAINE HYDROXYLASE-RELATED"/>
    <property type="match status" value="1"/>
</dbReference>
<evidence type="ECO:0000256" key="3">
    <source>
        <dbReference type="ARBA" id="ARBA00023194"/>
    </source>
</evidence>
<sequence length="296" mass="32646">MQTTTEKFGTTFEAAPGEDLFALDSMRVIEAFRSTGYVYFSGFGADTKAFLRFSELYCTEFRPYVGGAYSRETIGGDKTLMSVTGHKLRFAVPMHGEMYYLLHHPTVLWFYCATPALSGGETTVSDGIRFWEALSAPTRALFRSQPLKYIRTYPDGTWQGIYQTDSLEEVAAVCAANQMGVSVGENRTVVTEFVTPAFVKTPDGRHEAFINNILPVVGQERAGSTASLVRLEDGSAIPEAVISELQAVAQAITIAVPWKSGDIVMINNTRAMHGRRTFADDQRDIYVRLGDAAFPL</sequence>
<evidence type="ECO:0000256" key="2">
    <source>
        <dbReference type="ARBA" id="ARBA00023002"/>
    </source>
</evidence>
<dbReference type="InterPro" id="IPR050411">
    <property type="entry name" value="AlphaKG_dependent_hydroxylases"/>
</dbReference>
<comment type="cofactor">
    <cofactor evidence="1">
        <name>Fe(2+)</name>
        <dbReference type="ChEBI" id="CHEBI:29033"/>
    </cofactor>
</comment>
<accession>A0ABY3PME6</accession>
<evidence type="ECO:0000313" key="6">
    <source>
        <dbReference type="Proteomes" id="UP001054846"/>
    </source>
</evidence>